<feature type="transmembrane region" description="Helical" evidence="2">
    <location>
        <begin position="133"/>
        <end position="158"/>
    </location>
</feature>
<dbReference type="EMBL" id="CAJVAX010000001">
    <property type="protein sequence ID" value="CAG7600126.1"/>
    <property type="molecule type" value="Genomic_DNA"/>
</dbReference>
<feature type="compositionally biased region" description="Low complexity" evidence="1">
    <location>
        <begin position="34"/>
        <end position="50"/>
    </location>
</feature>
<protein>
    <submittedName>
        <fullName evidence="3">Uncharacterized protein</fullName>
    </submittedName>
</protein>
<feature type="transmembrane region" description="Helical" evidence="2">
    <location>
        <begin position="103"/>
        <end position="121"/>
    </location>
</feature>
<proteinExistence type="predicted"/>
<feature type="region of interest" description="Disordered" evidence="1">
    <location>
        <begin position="1"/>
        <end position="50"/>
    </location>
</feature>
<evidence type="ECO:0000256" key="2">
    <source>
        <dbReference type="SAM" id="Phobius"/>
    </source>
</evidence>
<evidence type="ECO:0000256" key="1">
    <source>
        <dbReference type="SAM" id="MobiDB-lite"/>
    </source>
</evidence>
<accession>A0A9W4E616</accession>
<dbReference type="RefSeq" id="WP_205044526.1">
    <property type="nucleotide sequence ID" value="NZ_CAJVAX010000001.1"/>
</dbReference>
<feature type="transmembrane region" description="Helical" evidence="2">
    <location>
        <begin position="189"/>
        <end position="208"/>
    </location>
</feature>
<sequence length="213" mass="22260">MSSSNYPPQQPGGQNPYAQQPPQPAAPQQPYAPSPYVTPQQGAPAPAPGGFNAGAYAPPAPVGMTQQQKNPGVAVLVGIVAMVVGALVYAGIMRALAKDDGHYVQVGYVALAIGLLVGVAVGKLGGRNDALPVVAGVLSVVGVFLGQFMGFAMCISHWESVATHGGGDSWTHILFSQTGDLWKYYKDEFHFMTFVFLAIAGVEGFVITRRVTS</sequence>
<keyword evidence="2" id="KW-1133">Transmembrane helix</keyword>
<name>A0A9W4E616_9ACTN</name>
<dbReference type="AlphaFoldDB" id="A0A9W4E616"/>
<reference evidence="3" key="1">
    <citation type="submission" date="2021-06" db="EMBL/GenBank/DDBJ databases">
        <authorList>
            <person name="Arsene-Ploetze F."/>
        </authorList>
    </citation>
    <scope>NUCLEOTIDE SEQUENCE</scope>
    <source>
        <strain evidence="3">SBRY1</strain>
    </source>
</reference>
<organism evidence="3 4">
    <name type="scientific">Actinacidiphila bryophytorum</name>
    <dbReference type="NCBI Taxonomy" id="1436133"/>
    <lineage>
        <taxon>Bacteria</taxon>
        <taxon>Bacillati</taxon>
        <taxon>Actinomycetota</taxon>
        <taxon>Actinomycetes</taxon>
        <taxon>Kitasatosporales</taxon>
        <taxon>Streptomycetaceae</taxon>
        <taxon>Actinacidiphila</taxon>
    </lineage>
</organism>
<dbReference type="Proteomes" id="UP001153328">
    <property type="component" value="Unassembled WGS sequence"/>
</dbReference>
<feature type="compositionally biased region" description="Pro residues" evidence="1">
    <location>
        <begin position="19"/>
        <end position="33"/>
    </location>
</feature>
<evidence type="ECO:0000313" key="4">
    <source>
        <dbReference type="Proteomes" id="UP001153328"/>
    </source>
</evidence>
<keyword evidence="2" id="KW-0472">Membrane</keyword>
<feature type="compositionally biased region" description="Low complexity" evidence="1">
    <location>
        <begin position="1"/>
        <end position="18"/>
    </location>
</feature>
<feature type="transmembrane region" description="Helical" evidence="2">
    <location>
        <begin position="73"/>
        <end position="97"/>
    </location>
</feature>
<evidence type="ECO:0000313" key="3">
    <source>
        <dbReference type="EMBL" id="CAG7600126.1"/>
    </source>
</evidence>
<keyword evidence="2" id="KW-0812">Transmembrane</keyword>
<comment type="caution">
    <text evidence="3">The sequence shown here is derived from an EMBL/GenBank/DDBJ whole genome shotgun (WGS) entry which is preliminary data.</text>
</comment>
<keyword evidence="4" id="KW-1185">Reference proteome</keyword>
<gene>
    <name evidence="3" type="ORF">SBRY_10299</name>
</gene>